<dbReference type="GO" id="GO:0016020">
    <property type="term" value="C:membrane"/>
    <property type="evidence" value="ECO:0007669"/>
    <property type="project" value="TreeGrafter"/>
</dbReference>
<dbReference type="EMBL" id="KV440971">
    <property type="protein sequence ID" value="OAD80911.1"/>
    <property type="molecule type" value="Genomic_DNA"/>
</dbReference>
<dbReference type="InParanoid" id="A0A163BDQ5"/>
<evidence type="ECO:0000313" key="5">
    <source>
        <dbReference type="Proteomes" id="UP000077315"/>
    </source>
</evidence>
<reference evidence="5" key="1">
    <citation type="submission" date="2015-06" db="EMBL/GenBank/DDBJ databases">
        <title>Expansion of signal transduction pathways in fungi by whole-genome duplication.</title>
        <authorList>
            <consortium name="DOE Joint Genome Institute"/>
            <person name="Corrochano L.M."/>
            <person name="Kuo A."/>
            <person name="Marcet-Houben M."/>
            <person name="Polaino S."/>
            <person name="Salamov A."/>
            <person name="Villalobos J.M."/>
            <person name="Alvarez M.I."/>
            <person name="Avalos J."/>
            <person name="Benito E.P."/>
            <person name="Benoit I."/>
            <person name="Burger G."/>
            <person name="Camino L.P."/>
            <person name="Canovas D."/>
            <person name="Cerda-Olmedo E."/>
            <person name="Cheng J.-F."/>
            <person name="Dominguez A."/>
            <person name="Elias M."/>
            <person name="Eslava A.P."/>
            <person name="Glaser F."/>
            <person name="Grimwood J."/>
            <person name="Gutierrez G."/>
            <person name="Heitman J."/>
            <person name="Henrissat B."/>
            <person name="Iturriaga E.A."/>
            <person name="Lang B.F."/>
            <person name="Lavin J.L."/>
            <person name="Lee S."/>
            <person name="Li W."/>
            <person name="Lindquist E."/>
            <person name="Lopez-Garcia S."/>
            <person name="Luque E.M."/>
            <person name="Marcos A.T."/>
            <person name="Martin J."/>
            <person name="McCluskey K."/>
            <person name="Medina H.R."/>
            <person name="Miralles-Duran A."/>
            <person name="Miyazaki A."/>
            <person name="Munoz-Torres E."/>
            <person name="Oguiza J.A."/>
            <person name="Ohm R."/>
            <person name="Olmedo M."/>
            <person name="Orejas M."/>
            <person name="Ortiz-Castellanos L."/>
            <person name="Pisabarro A.G."/>
            <person name="Rodriguez-Romero J."/>
            <person name="Ruiz-Herrera J."/>
            <person name="Ruiz-Vazquez R."/>
            <person name="Sanz C."/>
            <person name="Schackwitz W."/>
            <person name="Schmutz J."/>
            <person name="Shahriari M."/>
            <person name="Shelest E."/>
            <person name="Silva-Franco F."/>
            <person name="Soanes D."/>
            <person name="Syed K."/>
            <person name="Tagua V.G."/>
            <person name="Talbot N.J."/>
            <person name="Thon M."/>
            <person name="De vries R.P."/>
            <person name="Wiebenga A."/>
            <person name="Yadav J.S."/>
            <person name="Braun E.L."/>
            <person name="Baker S."/>
            <person name="Garre V."/>
            <person name="Horwitz B."/>
            <person name="Torres-Martinez S."/>
            <person name="Idnurm A."/>
            <person name="Herrera-Estrella A."/>
            <person name="Gabaldon T."/>
            <person name="Grigoriev I.V."/>
        </authorList>
    </citation>
    <scope>NUCLEOTIDE SEQUENCE [LARGE SCALE GENOMIC DNA]</scope>
    <source>
        <strain evidence="5">NRRL 1555(-)</strain>
    </source>
</reference>
<evidence type="ECO:0000259" key="3">
    <source>
        <dbReference type="Pfam" id="PF00501"/>
    </source>
</evidence>
<sequence>MSGFELDTTSYTLLTSILTAAALLSIHNTKGPDIHPLLLNTQSDVSRLRHPGESAIYRSRMYPNGSPLLSTFDRSMRTLCDLYEAGGLSKQRTSPFVGKYTDSGAWEWTTYEVISNKSKHVQAGLRTWAGLVPVSGNESSFVGIYASNSPETVAIGLACHCNGLVTVPISAQATSSHVSHVIKDTLLKVLAVDPVNLERALSLVPGTNVKYIVVLGSIDAANKDAAKKAGIELLTFKELEVLGQSSTVEAVRPGPNDVASIMFDSTSNQLSKSGAVLTQKNLLANVASYLMVLPPQQKITSNDRLLHNLPIDNVLGHTISSVFYYVGGSIAFEADEPKKDVKATLSKISEAKPTILVSGPHFLHQVKEVIESNYGNSFLFRRGFNKKLECFKEGRLVNDSKYDMLVFRDIRQTLFGGNLRVVFIDNDDNTEPIAPFLRAVLGVQVLKTFNRAETGGTMTASMFYDYNADTAACGAPLPCNELKLTDLTENGYTAEDKPNPRGEIWVRGNNVFSGYWNDPTSTSDVMDADGWFMTGMIGEVFPNGTVKLLGRK</sequence>
<dbReference type="GeneID" id="28990913"/>
<name>A0A163BDQ5_PHYB8</name>
<evidence type="ECO:0000256" key="2">
    <source>
        <dbReference type="ARBA" id="ARBA00022840"/>
    </source>
</evidence>
<keyword evidence="5" id="KW-1185">Reference proteome</keyword>
<dbReference type="GO" id="GO:0005524">
    <property type="term" value="F:ATP binding"/>
    <property type="evidence" value="ECO:0007669"/>
    <property type="project" value="UniProtKB-KW"/>
</dbReference>
<dbReference type="AlphaFoldDB" id="A0A163BDQ5"/>
<keyword evidence="2" id="KW-0067">ATP-binding</keyword>
<dbReference type="PANTHER" id="PTHR43272">
    <property type="entry name" value="LONG-CHAIN-FATTY-ACID--COA LIGASE"/>
    <property type="match status" value="1"/>
</dbReference>
<dbReference type="Pfam" id="PF00501">
    <property type="entry name" value="AMP-binding"/>
    <property type="match status" value="1"/>
</dbReference>
<dbReference type="SUPFAM" id="SSF56801">
    <property type="entry name" value="Acetyl-CoA synthetase-like"/>
    <property type="match status" value="1"/>
</dbReference>
<dbReference type="PANTHER" id="PTHR43272:SF33">
    <property type="entry name" value="AMP-BINDING DOMAIN-CONTAINING PROTEIN-RELATED"/>
    <property type="match status" value="1"/>
</dbReference>
<gene>
    <name evidence="4" type="ORF">PHYBLDRAFT_138467</name>
</gene>
<dbReference type="STRING" id="763407.A0A163BDQ5"/>
<evidence type="ECO:0000256" key="1">
    <source>
        <dbReference type="ARBA" id="ARBA00022741"/>
    </source>
</evidence>
<organism evidence="4 5">
    <name type="scientific">Phycomyces blakesleeanus (strain ATCC 8743b / DSM 1359 / FGSC 10004 / NBRC 33097 / NRRL 1555)</name>
    <dbReference type="NCBI Taxonomy" id="763407"/>
    <lineage>
        <taxon>Eukaryota</taxon>
        <taxon>Fungi</taxon>
        <taxon>Fungi incertae sedis</taxon>
        <taxon>Mucoromycota</taxon>
        <taxon>Mucoromycotina</taxon>
        <taxon>Mucoromycetes</taxon>
        <taxon>Mucorales</taxon>
        <taxon>Phycomycetaceae</taxon>
        <taxon>Phycomyces</taxon>
    </lineage>
</organism>
<dbReference type="Gene3D" id="3.40.50.12780">
    <property type="entry name" value="N-terminal domain of ligase-like"/>
    <property type="match status" value="1"/>
</dbReference>
<protein>
    <recommendedName>
        <fullName evidence="3">AMP-dependent synthetase/ligase domain-containing protein</fullName>
    </recommendedName>
</protein>
<dbReference type="VEuPathDB" id="FungiDB:PHYBLDRAFT_138467"/>
<evidence type="ECO:0000313" key="4">
    <source>
        <dbReference type="EMBL" id="OAD80911.1"/>
    </source>
</evidence>
<dbReference type="InterPro" id="IPR000873">
    <property type="entry name" value="AMP-dep_synth/lig_dom"/>
</dbReference>
<proteinExistence type="predicted"/>
<dbReference type="InterPro" id="IPR042099">
    <property type="entry name" value="ANL_N_sf"/>
</dbReference>
<keyword evidence="1" id="KW-0547">Nucleotide-binding</keyword>
<dbReference type="RefSeq" id="XP_018298951.1">
    <property type="nucleotide sequence ID" value="XM_018430007.1"/>
</dbReference>
<feature type="domain" description="AMP-dependent synthetase/ligase" evidence="3">
    <location>
        <begin position="104"/>
        <end position="516"/>
    </location>
</feature>
<accession>A0A163BDQ5</accession>
<dbReference type="Proteomes" id="UP000077315">
    <property type="component" value="Unassembled WGS sequence"/>
</dbReference>
<dbReference type="GO" id="GO:0005783">
    <property type="term" value="C:endoplasmic reticulum"/>
    <property type="evidence" value="ECO:0007669"/>
    <property type="project" value="TreeGrafter"/>
</dbReference>
<dbReference type="OrthoDB" id="1700726at2759"/>
<dbReference type="GO" id="GO:0004467">
    <property type="term" value="F:long-chain fatty acid-CoA ligase activity"/>
    <property type="evidence" value="ECO:0007669"/>
    <property type="project" value="TreeGrafter"/>
</dbReference>